<comment type="caution">
    <text evidence="12">The sequence shown here is derived from an EMBL/GenBank/DDBJ whole genome shotgun (WGS) entry which is preliminary data.</text>
</comment>
<feature type="non-terminal residue" evidence="12">
    <location>
        <position position="1"/>
    </location>
</feature>
<gene>
    <name evidence="12" type="primary">Ccr4_1</name>
    <name evidence="12" type="ORF">GTO95_0011525</name>
</gene>
<keyword evidence="5 9" id="KW-0297">G-protein coupled receptor</keyword>
<comment type="subcellular location">
    <subcellularLocation>
        <location evidence="1">Cell membrane</location>
        <topology evidence="1">Multi-pass membrane protein</topology>
    </subcellularLocation>
</comment>
<name>A0A8J7T635_ATRSP</name>
<keyword evidence="4 10" id="KW-1133">Transmembrane helix</keyword>
<organism evidence="12 13">
    <name type="scientific">Atractosteus spatula</name>
    <name type="common">Alligator gar</name>
    <name type="synonym">Lepisosteus spatula</name>
    <dbReference type="NCBI Taxonomy" id="7917"/>
    <lineage>
        <taxon>Eukaryota</taxon>
        <taxon>Metazoa</taxon>
        <taxon>Chordata</taxon>
        <taxon>Craniata</taxon>
        <taxon>Vertebrata</taxon>
        <taxon>Euteleostomi</taxon>
        <taxon>Actinopterygii</taxon>
        <taxon>Neopterygii</taxon>
        <taxon>Holostei</taxon>
        <taxon>Semionotiformes</taxon>
        <taxon>Lepisosteidae</taxon>
        <taxon>Atractosteus</taxon>
    </lineage>
</organism>
<protein>
    <submittedName>
        <fullName evidence="12">CCR4 protein</fullName>
    </submittedName>
</protein>
<evidence type="ECO:0000256" key="1">
    <source>
        <dbReference type="ARBA" id="ARBA00004651"/>
    </source>
</evidence>
<dbReference type="PROSITE" id="PS00237">
    <property type="entry name" value="G_PROTEIN_RECEP_F1_1"/>
    <property type="match status" value="1"/>
</dbReference>
<feature type="non-terminal residue" evidence="12">
    <location>
        <position position="415"/>
    </location>
</feature>
<comment type="similarity">
    <text evidence="9">Belongs to the G-protein coupled receptor 1 family.</text>
</comment>
<keyword evidence="13" id="KW-1185">Reference proteome</keyword>
<dbReference type="GO" id="GO:0006955">
    <property type="term" value="P:immune response"/>
    <property type="evidence" value="ECO:0007669"/>
    <property type="project" value="TreeGrafter"/>
</dbReference>
<evidence type="ECO:0000256" key="3">
    <source>
        <dbReference type="ARBA" id="ARBA00022692"/>
    </source>
</evidence>
<dbReference type="PROSITE" id="PS50262">
    <property type="entry name" value="G_PROTEIN_RECEP_F1_2"/>
    <property type="match status" value="2"/>
</dbReference>
<feature type="transmembrane region" description="Helical" evidence="10">
    <location>
        <begin position="78"/>
        <end position="98"/>
    </location>
</feature>
<feature type="transmembrane region" description="Helical" evidence="10">
    <location>
        <begin position="135"/>
        <end position="155"/>
    </location>
</feature>
<dbReference type="EMBL" id="JAAWVO010003738">
    <property type="protein sequence ID" value="MBN3311977.1"/>
    <property type="molecule type" value="Genomic_DNA"/>
</dbReference>
<dbReference type="InterPro" id="IPR000355">
    <property type="entry name" value="Chemokine_rcpt"/>
</dbReference>
<dbReference type="GO" id="GO:0060326">
    <property type="term" value="P:cell chemotaxis"/>
    <property type="evidence" value="ECO:0007669"/>
    <property type="project" value="TreeGrafter"/>
</dbReference>
<dbReference type="InterPro" id="IPR000276">
    <property type="entry name" value="GPCR_Rhodpsn"/>
</dbReference>
<dbReference type="PRINTS" id="PR00657">
    <property type="entry name" value="CCCHEMOKINER"/>
</dbReference>
<dbReference type="GO" id="GO:0009897">
    <property type="term" value="C:external side of plasma membrane"/>
    <property type="evidence" value="ECO:0007669"/>
    <property type="project" value="TreeGrafter"/>
</dbReference>
<evidence type="ECO:0000256" key="2">
    <source>
        <dbReference type="ARBA" id="ARBA00022475"/>
    </source>
</evidence>
<accession>A0A8J7T635</accession>
<evidence type="ECO:0000256" key="8">
    <source>
        <dbReference type="ARBA" id="ARBA00023224"/>
    </source>
</evidence>
<dbReference type="InterPro" id="IPR050119">
    <property type="entry name" value="CCR1-9-like"/>
</dbReference>
<dbReference type="CDD" id="cd14984">
    <property type="entry name" value="7tmA_Chemokine_R"/>
    <property type="match status" value="1"/>
</dbReference>
<feature type="transmembrane region" description="Helical" evidence="10">
    <location>
        <begin position="267"/>
        <end position="287"/>
    </location>
</feature>
<reference evidence="12" key="1">
    <citation type="journal article" date="2021" name="Cell">
        <title>Tracing the genetic footprints of vertebrate landing in non-teleost ray-finned fishes.</title>
        <authorList>
            <person name="Bi X."/>
            <person name="Wang K."/>
            <person name="Yang L."/>
            <person name="Pan H."/>
            <person name="Jiang H."/>
            <person name="Wei Q."/>
            <person name="Fang M."/>
            <person name="Yu H."/>
            <person name="Zhu C."/>
            <person name="Cai Y."/>
            <person name="He Y."/>
            <person name="Gan X."/>
            <person name="Zeng H."/>
            <person name="Yu D."/>
            <person name="Zhu Y."/>
            <person name="Jiang H."/>
            <person name="Qiu Q."/>
            <person name="Yang H."/>
            <person name="Zhang Y.E."/>
            <person name="Wang W."/>
            <person name="Zhu M."/>
            <person name="He S."/>
            <person name="Zhang G."/>
        </authorList>
    </citation>
    <scope>NUCLEOTIDE SEQUENCE</scope>
    <source>
        <strain evidence="12">Allg_001</strain>
    </source>
</reference>
<dbReference type="AlphaFoldDB" id="A0A8J7T635"/>
<dbReference type="GO" id="GO:0007204">
    <property type="term" value="P:positive regulation of cytosolic calcium ion concentration"/>
    <property type="evidence" value="ECO:0007669"/>
    <property type="project" value="TreeGrafter"/>
</dbReference>
<evidence type="ECO:0000256" key="10">
    <source>
        <dbReference type="SAM" id="Phobius"/>
    </source>
</evidence>
<dbReference type="Proteomes" id="UP000736164">
    <property type="component" value="Unassembled WGS sequence"/>
</dbReference>
<evidence type="ECO:0000256" key="4">
    <source>
        <dbReference type="ARBA" id="ARBA00022989"/>
    </source>
</evidence>
<dbReference type="GO" id="GO:0019722">
    <property type="term" value="P:calcium-mediated signaling"/>
    <property type="evidence" value="ECO:0007669"/>
    <property type="project" value="TreeGrafter"/>
</dbReference>
<proteinExistence type="inferred from homology"/>
<keyword evidence="3 9" id="KW-0812">Transmembrane</keyword>
<evidence type="ECO:0000313" key="13">
    <source>
        <dbReference type="Proteomes" id="UP000736164"/>
    </source>
</evidence>
<evidence type="ECO:0000256" key="5">
    <source>
        <dbReference type="ARBA" id="ARBA00023040"/>
    </source>
</evidence>
<dbReference type="PANTHER" id="PTHR10489">
    <property type="entry name" value="CELL ADHESION MOLECULE"/>
    <property type="match status" value="1"/>
</dbReference>
<dbReference type="GO" id="GO:0019957">
    <property type="term" value="F:C-C chemokine binding"/>
    <property type="evidence" value="ECO:0007669"/>
    <property type="project" value="TreeGrafter"/>
</dbReference>
<feature type="transmembrane region" description="Helical" evidence="10">
    <location>
        <begin position="7"/>
        <end position="27"/>
    </location>
</feature>
<keyword evidence="2" id="KW-1003">Cell membrane</keyword>
<sequence length="415" mass="46978">MTDVCLLNLAIADLLLVFSLPFLAHNARDQWVFGDPMCKIILGSYNIGFYSGIFFITLMSVDRYLAIVHAVYALKARTAIYGGIASVVTWIVSVLASFPEIMYITVNLEEEKSRCLPLYFENNKQPLRVFSVFKINVLGLLLPSVIMVFCYSMIIRRLLTSMSAKRHAIRLVLCVVMVFFFCWTPYNIACFFKGLQLLDIISSCPSSKKIILSLQITEMLAYSHSCLNPFIYVFVGEKFKRHLSRLVAGGPCKNFKILKKVFSVFKLNVLGLLLPSVIMVFCYSMIIRRLLTSMSAKRHAIRLVLCVVMVFFFCWTPYNIACFFEGLQLLNIGYSCTSSKILILSLQITETVAYSHSCLNPFIYVFVGEKFKRHLSRLVAGSICENCKILKIYLPLTANSVYSQSTSIGDHSTGL</sequence>
<dbReference type="Gene3D" id="1.20.1070.10">
    <property type="entry name" value="Rhodopsin 7-helix transmembrane proteins"/>
    <property type="match status" value="2"/>
</dbReference>
<dbReference type="InterPro" id="IPR017452">
    <property type="entry name" value="GPCR_Rhodpsn_7TM"/>
</dbReference>
<evidence type="ECO:0000256" key="7">
    <source>
        <dbReference type="ARBA" id="ARBA00023170"/>
    </source>
</evidence>
<feature type="transmembrane region" description="Helical" evidence="10">
    <location>
        <begin position="47"/>
        <end position="66"/>
    </location>
</feature>
<feature type="transmembrane region" description="Helical" evidence="10">
    <location>
        <begin position="299"/>
        <end position="318"/>
    </location>
</feature>
<evidence type="ECO:0000313" key="12">
    <source>
        <dbReference type="EMBL" id="MBN3311977.1"/>
    </source>
</evidence>
<feature type="transmembrane region" description="Helical" evidence="10">
    <location>
        <begin position="167"/>
        <end position="186"/>
    </location>
</feature>
<evidence type="ECO:0000256" key="6">
    <source>
        <dbReference type="ARBA" id="ARBA00023136"/>
    </source>
</evidence>
<dbReference type="PRINTS" id="PR00237">
    <property type="entry name" value="GPCRRHODOPSN"/>
</dbReference>
<keyword evidence="7 9" id="KW-0675">Receptor</keyword>
<keyword evidence="6 10" id="KW-0472">Membrane</keyword>
<dbReference type="PANTHER" id="PTHR10489:SF627">
    <property type="entry name" value="C-C CHEMOKINE RECEPTOR TYPE 8"/>
    <property type="match status" value="1"/>
</dbReference>
<keyword evidence="8 9" id="KW-0807">Transducer</keyword>
<feature type="domain" description="G-protein coupled receptors family 1 profile" evidence="11">
    <location>
        <begin position="1"/>
        <end position="232"/>
    </location>
</feature>
<dbReference type="GO" id="GO:0016493">
    <property type="term" value="F:C-C chemokine receptor activity"/>
    <property type="evidence" value="ECO:0007669"/>
    <property type="project" value="TreeGrafter"/>
</dbReference>
<dbReference type="SUPFAM" id="SSF81321">
    <property type="entry name" value="Family A G protein-coupled receptor-like"/>
    <property type="match status" value="2"/>
</dbReference>
<feature type="domain" description="G-protein coupled receptors family 1 profile" evidence="11">
    <location>
        <begin position="252"/>
        <end position="364"/>
    </location>
</feature>
<evidence type="ECO:0000256" key="9">
    <source>
        <dbReference type="RuleBase" id="RU000688"/>
    </source>
</evidence>
<dbReference type="Pfam" id="PF00001">
    <property type="entry name" value="7tm_1"/>
    <property type="match status" value="2"/>
</dbReference>
<evidence type="ECO:0000259" key="11">
    <source>
        <dbReference type="PROSITE" id="PS50262"/>
    </source>
</evidence>